<evidence type="ECO:0000313" key="2">
    <source>
        <dbReference type="Proteomes" id="UP001230156"/>
    </source>
</evidence>
<dbReference type="Proteomes" id="UP001230156">
    <property type="component" value="Unassembled WGS sequence"/>
</dbReference>
<accession>A0ABU0YGE2</accession>
<keyword evidence="2" id="KW-1185">Reference proteome</keyword>
<dbReference type="EMBL" id="JAUYVI010000001">
    <property type="protein sequence ID" value="MDQ7246267.1"/>
    <property type="molecule type" value="Genomic_DNA"/>
</dbReference>
<proteinExistence type="predicted"/>
<protein>
    <submittedName>
        <fullName evidence="1">Uncharacterized protein</fullName>
    </submittedName>
</protein>
<evidence type="ECO:0000313" key="1">
    <source>
        <dbReference type="EMBL" id="MDQ7246267.1"/>
    </source>
</evidence>
<dbReference type="RefSeq" id="WP_379953645.1">
    <property type="nucleotide sequence ID" value="NZ_JAUYVI010000001.1"/>
</dbReference>
<sequence length="45" mass="4958">MPSRSPAAAALEFVSGALSLEAYGCAHRYHARVFLTPPWPELVTW</sequence>
<organism evidence="1 2">
    <name type="scientific">Dongia sedimenti</name>
    <dbReference type="NCBI Taxonomy" id="3064282"/>
    <lineage>
        <taxon>Bacteria</taxon>
        <taxon>Pseudomonadati</taxon>
        <taxon>Pseudomonadota</taxon>
        <taxon>Alphaproteobacteria</taxon>
        <taxon>Rhodospirillales</taxon>
        <taxon>Dongiaceae</taxon>
        <taxon>Dongia</taxon>
    </lineage>
</organism>
<reference evidence="2" key="1">
    <citation type="submission" date="2023-08" db="EMBL/GenBank/DDBJ databases">
        <title>Rhodospirillaceae gen. nov., a novel taxon isolated from the Yangtze River Yuezi River estuary sludge.</title>
        <authorList>
            <person name="Ruan L."/>
        </authorList>
    </citation>
    <scope>NUCLEOTIDE SEQUENCE [LARGE SCALE GENOMIC DNA]</scope>
    <source>
        <strain evidence="2">R-7</strain>
    </source>
</reference>
<gene>
    <name evidence="1" type="ORF">Q8A70_01255</name>
</gene>
<name>A0ABU0YGE2_9PROT</name>
<comment type="caution">
    <text evidence="1">The sequence shown here is derived from an EMBL/GenBank/DDBJ whole genome shotgun (WGS) entry which is preliminary data.</text>
</comment>